<dbReference type="OrthoDB" id="9803176at2"/>
<evidence type="ECO:0000256" key="11">
    <source>
        <dbReference type="PROSITE-ProRule" id="PRU00110"/>
    </source>
</evidence>
<evidence type="ECO:0000256" key="1">
    <source>
        <dbReference type="ARBA" id="ARBA00000085"/>
    </source>
</evidence>
<dbReference type="InterPro" id="IPR037052">
    <property type="entry name" value="CheA-like_P2_sf"/>
</dbReference>
<dbReference type="Proteomes" id="UP000319424">
    <property type="component" value="Unassembled WGS sequence"/>
</dbReference>
<evidence type="ECO:0000256" key="10">
    <source>
        <dbReference type="ARBA" id="ARBA00023012"/>
    </source>
</evidence>
<keyword evidence="7" id="KW-0547">Nucleotide-binding</keyword>
<dbReference type="InterPro" id="IPR037006">
    <property type="entry name" value="CheA-like_homodim_sf"/>
</dbReference>
<organism evidence="16 17">
    <name type="scientific">Criibacterium bergeronii</name>
    <dbReference type="NCBI Taxonomy" id="1871336"/>
    <lineage>
        <taxon>Bacteria</taxon>
        <taxon>Bacillati</taxon>
        <taxon>Bacillota</taxon>
        <taxon>Clostridia</taxon>
        <taxon>Peptostreptococcales</taxon>
        <taxon>Filifactoraceae</taxon>
        <taxon>Criibacterium</taxon>
    </lineage>
</organism>
<dbReference type="CDD" id="cd16916">
    <property type="entry name" value="HATPase_CheA-like"/>
    <property type="match status" value="1"/>
</dbReference>
<dbReference type="CDD" id="cd00731">
    <property type="entry name" value="CheA_reg"/>
    <property type="match status" value="1"/>
</dbReference>
<dbReference type="AlphaFoldDB" id="A0A552VDS5"/>
<dbReference type="Gene3D" id="3.30.70.1110">
    <property type="entry name" value="Histidine kinase CheA-like, P2 response regulator-binding domain"/>
    <property type="match status" value="1"/>
</dbReference>
<dbReference type="EMBL" id="VJXW01000001">
    <property type="protein sequence ID" value="TRW28626.1"/>
    <property type="molecule type" value="Genomic_DNA"/>
</dbReference>
<name>A0A552VDS5_9FIRM</name>
<dbReference type="Gene3D" id="1.20.120.160">
    <property type="entry name" value="HPT domain"/>
    <property type="match status" value="1"/>
</dbReference>
<evidence type="ECO:0000256" key="3">
    <source>
        <dbReference type="ARBA" id="ARBA00021495"/>
    </source>
</evidence>
<keyword evidence="10" id="KW-0902">Two-component regulatory system</keyword>
<dbReference type="PANTHER" id="PTHR43395">
    <property type="entry name" value="SENSOR HISTIDINE KINASE CHEA"/>
    <property type="match status" value="1"/>
</dbReference>
<dbReference type="Pfam" id="PF01627">
    <property type="entry name" value="Hpt"/>
    <property type="match status" value="1"/>
</dbReference>
<dbReference type="PRINTS" id="PR00344">
    <property type="entry name" value="BCTRLSENSOR"/>
</dbReference>
<dbReference type="InterPro" id="IPR002545">
    <property type="entry name" value="CheW-lke_dom"/>
</dbReference>
<dbReference type="InterPro" id="IPR008207">
    <property type="entry name" value="Sig_transdc_His_kin_Hpt_dom"/>
</dbReference>
<dbReference type="SMART" id="SM00073">
    <property type="entry name" value="HPT"/>
    <property type="match status" value="1"/>
</dbReference>
<evidence type="ECO:0000256" key="9">
    <source>
        <dbReference type="ARBA" id="ARBA00022840"/>
    </source>
</evidence>
<dbReference type="InterPro" id="IPR003594">
    <property type="entry name" value="HATPase_dom"/>
</dbReference>
<dbReference type="InterPro" id="IPR036097">
    <property type="entry name" value="HisK_dim/P_sf"/>
</dbReference>
<keyword evidence="5 11" id="KW-0597">Phosphoprotein</keyword>
<dbReference type="InterPro" id="IPR036061">
    <property type="entry name" value="CheW-like_dom_sf"/>
</dbReference>
<dbReference type="SUPFAM" id="SSF50341">
    <property type="entry name" value="CheW-like"/>
    <property type="match status" value="1"/>
</dbReference>
<reference evidence="16 17" key="1">
    <citation type="submission" date="2019-07" db="EMBL/GenBank/DDBJ databases">
        <title>Criibacterium bergeronii gen. nov., sp. nov. isolated from human clinical samples.</title>
        <authorList>
            <person name="Maheux A.F."/>
            <person name="Boudreau D.K."/>
            <person name="Berube E."/>
            <person name="Brodeur S."/>
            <person name="Bernard K.A."/>
            <person name="Abed J.Y."/>
            <person name="Ducrey E."/>
            <person name="Guay E.F."/>
            <person name="Raymond F."/>
            <person name="Corbeil J."/>
            <person name="Domingo M.-C."/>
            <person name="Roy P.H."/>
            <person name="Boissinot M."/>
            <person name="Tocheva E.I."/>
            <person name="Omar R.F."/>
        </authorList>
    </citation>
    <scope>NUCLEOTIDE SEQUENCE [LARGE SCALE GENOMIC DNA]</scope>
    <source>
        <strain evidence="16 17">CCRI-24246</strain>
    </source>
</reference>
<dbReference type="InterPro" id="IPR035891">
    <property type="entry name" value="CheY-binding_CheA"/>
</dbReference>
<dbReference type="GO" id="GO:0006935">
    <property type="term" value="P:chemotaxis"/>
    <property type="evidence" value="ECO:0007669"/>
    <property type="project" value="UniProtKB-KW"/>
</dbReference>
<dbReference type="PROSITE" id="PS50109">
    <property type="entry name" value="HIS_KIN"/>
    <property type="match status" value="1"/>
</dbReference>
<dbReference type="SMART" id="SM00260">
    <property type="entry name" value="CheW"/>
    <property type="match status" value="1"/>
</dbReference>
<dbReference type="Gene3D" id="2.30.30.40">
    <property type="entry name" value="SH3 Domains"/>
    <property type="match status" value="1"/>
</dbReference>
<protein>
    <recommendedName>
        <fullName evidence="3">Chemotaxis protein CheA</fullName>
        <ecNumber evidence="2">2.7.13.3</ecNumber>
    </recommendedName>
</protein>
<dbReference type="InterPro" id="IPR010808">
    <property type="entry name" value="CheA_P2-bd"/>
</dbReference>
<dbReference type="PANTHER" id="PTHR43395:SF1">
    <property type="entry name" value="CHEMOTAXIS PROTEIN CHEA"/>
    <property type="match status" value="1"/>
</dbReference>
<dbReference type="SMART" id="SM01231">
    <property type="entry name" value="H-kinase_dim"/>
    <property type="match status" value="1"/>
</dbReference>
<feature type="domain" description="Histidine kinase" evidence="13">
    <location>
        <begin position="362"/>
        <end position="573"/>
    </location>
</feature>
<evidence type="ECO:0000256" key="7">
    <source>
        <dbReference type="ARBA" id="ARBA00022741"/>
    </source>
</evidence>
<dbReference type="Pfam" id="PF01584">
    <property type="entry name" value="CheW"/>
    <property type="match status" value="1"/>
</dbReference>
<evidence type="ECO:0000256" key="4">
    <source>
        <dbReference type="ARBA" id="ARBA00022500"/>
    </source>
</evidence>
<dbReference type="InterPro" id="IPR005467">
    <property type="entry name" value="His_kinase_dom"/>
</dbReference>
<dbReference type="EC" id="2.7.13.3" evidence="2"/>
<dbReference type="Pfam" id="PF02518">
    <property type="entry name" value="HATPase_c"/>
    <property type="match status" value="1"/>
</dbReference>
<feature type="modified residue" description="Phosphohistidine" evidence="11">
    <location>
        <position position="47"/>
    </location>
</feature>
<comment type="caution">
    <text evidence="16">The sequence shown here is derived from an EMBL/GenBank/DDBJ whole genome shotgun (WGS) entry which is preliminary data.</text>
</comment>
<evidence type="ECO:0000313" key="17">
    <source>
        <dbReference type="Proteomes" id="UP000319424"/>
    </source>
</evidence>
<dbReference type="Gene3D" id="3.30.565.10">
    <property type="entry name" value="Histidine kinase-like ATPase, C-terminal domain"/>
    <property type="match status" value="1"/>
</dbReference>
<keyword evidence="4" id="KW-0145">Chemotaxis</keyword>
<evidence type="ECO:0000259" key="15">
    <source>
        <dbReference type="PROSITE" id="PS50894"/>
    </source>
</evidence>
<dbReference type="PROSITE" id="PS50851">
    <property type="entry name" value="CHEW"/>
    <property type="match status" value="1"/>
</dbReference>
<evidence type="ECO:0000256" key="5">
    <source>
        <dbReference type="ARBA" id="ARBA00022553"/>
    </source>
</evidence>
<dbReference type="SUPFAM" id="SSF47384">
    <property type="entry name" value="Homodimeric domain of signal transducing histidine kinase"/>
    <property type="match status" value="1"/>
</dbReference>
<evidence type="ECO:0000256" key="6">
    <source>
        <dbReference type="ARBA" id="ARBA00022679"/>
    </source>
</evidence>
<dbReference type="InterPro" id="IPR036890">
    <property type="entry name" value="HATPase_C_sf"/>
</dbReference>
<keyword evidence="6" id="KW-0808">Transferase</keyword>
<dbReference type="SUPFAM" id="SSF55052">
    <property type="entry name" value="CheY-binding domain of CheA"/>
    <property type="match status" value="1"/>
</dbReference>
<proteinExistence type="predicted"/>
<dbReference type="Gene3D" id="1.10.287.560">
    <property type="entry name" value="Histidine kinase CheA-like, homodimeric domain"/>
    <property type="match status" value="1"/>
</dbReference>
<keyword evidence="8" id="KW-0418">Kinase</keyword>
<feature type="region of interest" description="Disordered" evidence="12">
    <location>
        <begin position="129"/>
        <end position="154"/>
    </location>
</feature>
<keyword evidence="9" id="KW-0067">ATP-binding</keyword>
<dbReference type="SUPFAM" id="SSF55874">
    <property type="entry name" value="ATPase domain of HSP90 chaperone/DNA topoisomerase II/histidine kinase"/>
    <property type="match status" value="1"/>
</dbReference>
<dbReference type="RefSeq" id="WP_144015342.1">
    <property type="nucleotide sequence ID" value="NZ_VJXW01000001.1"/>
</dbReference>
<dbReference type="Pfam" id="PF07194">
    <property type="entry name" value="P2"/>
    <property type="match status" value="1"/>
</dbReference>
<dbReference type="GO" id="GO:0005737">
    <property type="term" value="C:cytoplasm"/>
    <property type="evidence" value="ECO:0007669"/>
    <property type="project" value="InterPro"/>
</dbReference>
<dbReference type="Pfam" id="PF02895">
    <property type="entry name" value="H-kinase_dim"/>
    <property type="match status" value="1"/>
</dbReference>
<dbReference type="SUPFAM" id="SSF47226">
    <property type="entry name" value="Histidine-containing phosphotransfer domain, HPT domain"/>
    <property type="match status" value="1"/>
</dbReference>
<dbReference type="InterPro" id="IPR051315">
    <property type="entry name" value="Bact_Chemotaxis_CheA"/>
</dbReference>
<feature type="compositionally biased region" description="Low complexity" evidence="12">
    <location>
        <begin position="293"/>
        <end position="304"/>
    </location>
</feature>
<evidence type="ECO:0000256" key="12">
    <source>
        <dbReference type="SAM" id="MobiDB-lite"/>
    </source>
</evidence>
<dbReference type="InterPro" id="IPR036641">
    <property type="entry name" value="HPT_dom_sf"/>
</dbReference>
<gene>
    <name evidence="16" type="ORF">FL857_00640</name>
</gene>
<dbReference type="SMART" id="SM00387">
    <property type="entry name" value="HATPase_c"/>
    <property type="match status" value="1"/>
</dbReference>
<dbReference type="InterPro" id="IPR004105">
    <property type="entry name" value="CheA-like_dim"/>
</dbReference>
<comment type="catalytic activity">
    <reaction evidence="1">
        <text>ATP + protein L-histidine = ADP + protein N-phospho-L-histidine.</text>
        <dbReference type="EC" id="2.7.13.3"/>
    </reaction>
</comment>
<evidence type="ECO:0000259" key="13">
    <source>
        <dbReference type="PROSITE" id="PS50109"/>
    </source>
</evidence>
<accession>A0A552VDS5</accession>
<dbReference type="GO" id="GO:0000155">
    <property type="term" value="F:phosphorelay sensor kinase activity"/>
    <property type="evidence" value="ECO:0007669"/>
    <property type="project" value="InterPro"/>
</dbReference>
<evidence type="ECO:0000256" key="8">
    <source>
        <dbReference type="ARBA" id="ARBA00022777"/>
    </source>
</evidence>
<feature type="region of interest" description="Disordered" evidence="12">
    <location>
        <begin position="270"/>
        <end position="325"/>
    </location>
</feature>
<evidence type="ECO:0000256" key="2">
    <source>
        <dbReference type="ARBA" id="ARBA00012438"/>
    </source>
</evidence>
<dbReference type="InterPro" id="IPR004358">
    <property type="entry name" value="Sig_transdc_His_kin-like_C"/>
</dbReference>
<dbReference type="GO" id="GO:0005524">
    <property type="term" value="F:ATP binding"/>
    <property type="evidence" value="ECO:0007669"/>
    <property type="project" value="UniProtKB-KW"/>
</dbReference>
<feature type="domain" description="HPt" evidence="15">
    <location>
        <begin position="1"/>
        <end position="104"/>
    </location>
</feature>
<dbReference type="PROSITE" id="PS50894">
    <property type="entry name" value="HPT"/>
    <property type="match status" value="1"/>
</dbReference>
<evidence type="ECO:0000313" key="16">
    <source>
        <dbReference type="EMBL" id="TRW28626.1"/>
    </source>
</evidence>
<evidence type="ECO:0000259" key="14">
    <source>
        <dbReference type="PROSITE" id="PS50851"/>
    </source>
</evidence>
<sequence length="705" mass="78456">MFNFDQYIDIFLDESREHLQNLNECLLRIEDNPNDMETVNEIFRIAHTLKGMSGTMGFTNMQKLTHKMENVLDGIRSQKIVVNRDIIDTLFEGLDVLEGQVKNIETEGKEQNIDITDLVTRLESIESGGTVTQETKSNEQTVSASQTDSTNGLSLNLSETDKDALYSSLSQAINSGMSVYKADVYVDEKCMLKSARAFIVYKNVEDIGEIVYSNPSSDDLEKESFEGQFSLLVLTQESVDELKGLIENVSEITKVEVSVFDIENLKQKEQPQEVKQEQLATQAPQSELKPVEPQQTAAPQIAAQSTKASAPADAKKTESRVNKSSKTIRVDTDRLDNLMNLVSELIIVKTRLEDSEIFSKRQNMTDAIEYLERVTTSLHDAVTKVRMVPIERVFNRFPRVVRDLSKDLNKEIELIMEGEETEVDRTVIDEIGDPLIHLLRNSADHGIESPEERIAKGKNEKGTVRLIAFQDGNTVVIEVTDDGAGINVEKVKEKAIERGILSKEQADEMDTNRAAELIFAAGFSTADHISNVSGRGVGLDVVKNKIETLSGTVEVKTEKDKGSAFIIRLPLTLAIIQALLVIIGDEKYAIPLNNIKEITDINTGNIRNIEGKEIILYRDTPLELKRMSEVMEVENSERKQGTVTVVIVRKGDKDLGLIVDSLIGQQEIVIKSLGPYLHFVKLIAGATILGNGGVALIIDTNEIFN</sequence>
<dbReference type="FunFam" id="3.30.565.10:FF:000016">
    <property type="entry name" value="Chemotaxis protein CheA, putative"/>
    <property type="match status" value="1"/>
</dbReference>
<feature type="domain" description="CheW-like" evidence="14">
    <location>
        <begin position="575"/>
        <end position="705"/>
    </location>
</feature>
<dbReference type="CDD" id="cd00088">
    <property type="entry name" value="HPT"/>
    <property type="match status" value="1"/>
</dbReference>